<accession>A0A1Z1FBG0</accession>
<reference evidence="2 3" key="1">
    <citation type="submission" date="2017-01" db="EMBL/GenBank/DDBJ databases">
        <title>Complete genome sequence of esterase-producing bacterium Croceicoccus marinus E4A9.</title>
        <authorList>
            <person name="Wu Y.-H."/>
            <person name="Cheng H."/>
            <person name="Xu L."/>
            <person name="Huo Y.-Y."/>
            <person name="Wang C.-S."/>
            <person name="Xu X.-W."/>
        </authorList>
    </citation>
    <scope>NUCLEOTIDE SEQUENCE [LARGE SCALE GENOMIC DNA]</scope>
    <source>
        <strain evidence="2 3">E4A9</strain>
    </source>
</reference>
<dbReference type="STRING" id="450378.GCA_001661675_01613"/>
<dbReference type="EMBL" id="CP019602">
    <property type="protein sequence ID" value="ARU16158.1"/>
    <property type="molecule type" value="Genomic_DNA"/>
</dbReference>
<dbReference type="KEGG" id="cman:A9D14_08050"/>
<dbReference type="Pfam" id="PF13428">
    <property type="entry name" value="TPR_14"/>
    <property type="match status" value="1"/>
</dbReference>
<feature type="region of interest" description="Disordered" evidence="1">
    <location>
        <begin position="215"/>
        <end position="250"/>
    </location>
</feature>
<keyword evidence="3" id="KW-1185">Reference proteome</keyword>
<dbReference type="AlphaFoldDB" id="A0A1Z1FBG0"/>
<proteinExistence type="predicted"/>
<evidence type="ECO:0000313" key="2">
    <source>
        <dbReference type="EMBL" id="ARU16158.1"/>
    </source>
</evidence>
<dbReference type="Gene3D" id="1.25.40.10">
    <property type="entry name" value="Tetratricopeptide repeat domain"/>
    <property type="match status" value="1"/>
</dbReference>
<gene>
    <name evidence="2" type="ORF">A9D14_08050</name>
</gene>
<name>A0A1Z1FBG0_9SPHN</name>
<evidence type="ECO:0000313" key="3">
    <source>
        <dbReference type="Proteomes" id="UP000195807"/>
    </source>
</evidence>
<dbReference type="InterPro" id="IPR011990">
    <property type="entry name" value="TPR-like_helical_dom_sf"/>
</dbReference>
<dbReference type="SUPFAM" id="SSF48452">
    <property type="entry name" value="TPR-like"/>
    <property type="match status" value="1"/>
</dbReference>
<dbReference type="RefSeq" id="WP_066845026.1">
    <property type="nucleotide sequence ID" value="NZ_CP019602.1"/>
</dbReference>
<organism evidence="2 3">
    <name type="scientific">Croceicoccus marinus</name>
    <dbReference type="NCBI Taxonomy" id="450378"/>
    <lineage>
        <taxon>Bacteria</taxon>
        <taxon>Pseudomonadati</taxon>
        <taxon>Pseudomonadota</taxon>
        <taxon>Alphaproteobacteria</taxon>
        <taxon>Sphingomonadales</taxon>
        <taxon>Erythrobacteraceae</taxon>
        <taxon>Croceicoccus</taxon>
    </lineage>
</organism>
<dbReference type="OrthoDB" id="7390129at2"/>
<evidence type="ECO:0000256" key="1">
    <source>
        <dbReference type="SAM" id="MobiDB-lite"/>
    </source>
</evidence>
<feature type="compositionally biased region" description="Low complexity" evidence="1">
    <location>
        <begin position="215"/>
        <end position="230"/>
    </location>
</feature>
<protein>
    <submittedName>
        <fullName evidence="2">Uncharacterized protein</fullName>
    </submittedName>
</protein>
<sequence>MSWLFVIPAAIAAFAALVFVLKLPRPAWELTGAALLLGLAGYAAQASPTLPGAPKAPRESRGSMEAALVETRQAMQAEFAPGRRYLITADAMARNGRFASAAAILRGAIREHPEDPDTWLALGNALVGHAEGVATPAALYAYDKAARLAPGHPGPPFFSGLALAQSGRFEEARTRWQGLLDRPLAEGDTAADEPWRAVLQAQIQRLDMLIEMQRQQMGGQGPQMPNAPVRVPGPPQVQPSAPAPTQSEAP</sequence>
<dbReference type="Proteomes" id="UP000195807">
    <property type="component" value="Chromosome"/>
</dbReference>